<dbReference type="EC" id="2.7.-.-" evidence="2"/>
<keyword evidence="2" id="KW-0808">Transferase</keyword>
<organism evidence="2 3">
    <name type="scientific">Mannheimia haemolytica</name>
    <name type="common">Pasteurella haemolytica</name>
    <dbReference type="NCBI Taxonomy" id="75985"/>
    <lineage>
        <taxon>Bacteria</taxon>
        <taxon>Pseudomonadati</taxon>
        <taxon>Pseudomonadota</taxon>
        <taxon>Gammaproteobacteria</taxon>
        <taxon>Pasteurellales</taxon>
        <taxon>Pasteurellaceae</taxon>
        <taxon>Mannheimia</taxon>
    </lineage>
</organism>
<dbReference type="GO" id="GO:0004371">
    <property type="term" value="F:glycerone kinase activity"/>
    <property type="evidence" value="ECO:0007669"/>
    <property type="project" value="InterPro"/>
</dbReference>
<evidence type="ECO:0000313" key="2">
    <source>
        <dbReference type="EMBL" id="STY64720.1"/>
    </source>
</evidence>
<dbReference type="EMBL" id="UGPN01000002">
    <property type="protein sequence ID" value="STY64720.1"/>
    <property type="molecule type" value="Genomic_DNA"/>
</dbReference>
<dbReference type="InterPro" id="IPR004006">
    <property type="entry name" value="DhaK_dom"/>
</dbReference>
<dbReference type="SUPFAM" id="SSF82549">
    <property type="entry name" value="DAK1/DegV-like"/>
    <property type="match status" value="1"/>
</dbReference>
<protein>
    <submittedName>
        <fullName evidence="2">PTS-dependent dihydroxyacetone kinase, dihydroxyacetone-binding subunit dhaK</fullName>
        <ecNumber evidence="2">2.7.-.-</ecNumber>
    </submittedName>
</protein>
<dbReference type="AlphaFoldDB" id="A0A378N8N0"/>
<name>A0A378N8N0_MANHA</name>
<dbReference type="PROSITE" id="PS51481">
    <property type="entry name" value="DHAK"/>
    <property type="match status" value="1"/>
</dbReference>
<feature type="domain" description="DhaK" evidence="1">
    <location>
        <begin position="7"/>
        <end position="68"/>
    </location>
</feature>
<keyword evidence="2" id="KW-0418">Kinase</keyword>
<sequence>MKKLINSIETVLDEQLSGFVKAHSDLTLNTEPVYIYRTTPSNQPKVALISGGGSGTSQCTPVLSVKEC</sequence>
<dbReference type="Proteomes" id="UP000254802">
    <property type="component" value="Unassembled WGS sequence"/>
</dbReference>
<accession>A0A378N8N0</accession>
<evidence type="ECO:0000259" key="1">
    <source>
        <dbReference type="PROSITE" id="PS51481"/>
    </source>
</evidence>
<gene>
    <name evidence="2" type="primary">dhaK_1</name>
    <name evidence="2" type="ORF">NCTC10638_03910</name>
</gene>
<dbReference type="Gene3D" id="3.40.50.10440">
    <property type="entry name" value="Dihydroxyacetone kinase, domain 1"/>
    <property type="match status" value="1"/>
</dbReference>
<dbReference type="GO" id="GO:0006071">
    <property type="term" value="P:glycerol metabolic process"/>
    <property type="evidence" value="ECO:0007669"/>
    <property type="project" value="InterPro"/>
</dbReference>
<proteinExistence type="predicted"/>
<reference evidence="2 3" key="1">
    <citation type="submission" date="2018-06" db="EMBL/GenBank/DDBJ databases">
        <authorList>
            <consortium name="Pathogen Informatics"/>
            <person name="Doyle S."/>
        </authorList>
    </citation>
    <scope>NUCLEOTIDE SEQUENCE [LARGE SCALE GENOMIC DNA]</scope>
    <source>
        <strain evidence="2 3">NCTC10638</strain>
    </source>
</reference>
<evidence type="ECO:0000313" key="3">
    <source>
        <dbReference type="Proteomes" id="UP000254802"/>
    </source>
</evidence>